<dbReference type="AlphaFoldDB" id="A0A1B0A7X3"/>
<dbReference type="Proteomes" id="UP000092445">
    <property type="component" value="Unassembled WGS sequence"/>
</dbReference>
<name>A0A1B0A7X3_GLOPL</name>
<reference evidence="2" key="1">
    <citation type="submission" date="2014-03" db="EMBL/GenBank/DDBJ databases">
        <authorList>
            <person name="Aksoy S."/>
            <person name="Warren W."/>
            <person name="Wilson R.K."/>
        </authorList>
    </citation>
    <scope>NUCLEOTIDE SEQUENCE [LARGE SCALE GENOMIC DNA]</scope>
    <source>
        <strain evidence="2">IAEA</strain>
    </source>
</reference>
<protein>
    <submittedName>
        <fullName evidence="1">Uncharacterized protein</fullName>
    </submittedName>
</protein>
<dbReference type="VEuPathDB" id="VectorBase:GPAI036996"/>
<proteinExistence type="predicted"/>
<evidence type="ECO:0000313" key="1">
    <source>
        <dbReference type="EnsemblMetazoa" id="GPAI036996-PA"/>
    </source>
</evidence>
<reference evidence="1" key="2">
    <citation type="submission" date="2020-05" db="UniProtKB">
        <authorList>
            <consortium name="EnsemblMetazoa"/>
        </authorList>
    </citation>
    <scope>IDENTIFICATION</scope>
    <source>
        <strain evidence="1">IAEA</strain>
    </source>
</reference>
<sequence>MESTMECGFLYSRISVLDEDLDFKKFKNSATNASNAPATTNTGSNRKAGVNFDHPFTLFCVCNFGSCAAVRTTTTLRCSSSTPSMGKKTPSSSNCCTSAGTFINFIKSTVEHVNPEALSTND</sequence>
<accession>A0A1B0A7X3</accession>
<dbReference type="EnsemblMetazoa" id="GPAI036996-RA">
    <property type="protein sequence ID" value="GPAI036996-PA"/>
    <property type="gene ID" value="GPAI036996"/>
</dbReference>
<evidence type="ECO:0000313" key="2">
    <source>
        <dbReference type="Proteomes" id="UP000092445"/>
    </source>
</evidence>
<organism evidence="1 2">
    <name type="scientific">Glossina pallidipes</name>
    <name type="common">Tsetse fly</name>
    <dbReference type="NCBI Taxonomy" id="7398"/>
    <lineage>
        <taxon>Eukaryota</taxon>
        <taxon>Metazoa</taxon>
        <taxon>Ecdysozoa</taxon>
        <taxon>Arthropoda</taxon>
        <taxon>Hexapoda</taxon>
        <taxon>Insecta</taxon>
        <taxon>Pterygota</taxon>
        <taxon>Neoptera</taxon>
        <taxon>Endopterygota</taxon>
        <taxon>Diptera</taxon>
        <taxon>Brachycera</taxon>
        <taxon>Muscomorpha</taxon>
        <taxon>Hippoboscoidea</taxon>
        <taxon>Glossinidae</taxon>
        <taxon>Glossina</taxon>
    </lineage>
</organism>
<keyword evidence="2" id="KW-1185">Reference proteome</keyword>